<dbReference type="RefSeq" id="WP_193808558.1">
    <property type="nucleotide sequence ID" value="NZ_CP087714.1"/>
</dbReference>
<evidence type="ECO:0000313" key="6">
    <source>
        <dbReference type="EMBL" id="XAT63920.1"/>
    </source>
</evidence>
<keyword evidence="7" id="KW-1185">Reference proteome</keyword>
<keyword evidence="2" id="KW-0328">Glycosyltransferase</keyword>
<dbReference type="PANTHER" id="PTHR43179:SF12">
    <property type="entry name" value="GALACTOFURANOSYLTRANSFERASE GLFT2"/>
    <property type="match status" value="1"/>
</dbReference>
<comment type="similarity">
    <text evidence="1">Belongs to the glycosyltransferase 2 family.</text>
</comment>
<reference evidence="6 7" key="1">
    <citation type="submission" date="2021-11" db="EMBL/GenBank/DDBJ databases">
        <title>Whole genome of Geoglobus acetivorans.</title>
        <authorList>
            <person name="Liu D."/>
        </authorList>
    </citation>
    <scope>NUCLEOTIDE SEQUENCE [LARGE SCALE GENOMIC DNA]</scope>
    <source>
        <strain evidence="6 7">SBH6</strain>
    </source>
</reference>
<gene>
    <name evidence="6" type="ORF">LPQ35_00720</name>
</gene>
<dbReference type="EMBL" id="CP087714">
    <property type="protein sequence ID" value="XAT63920.1"/>
    <property type="molecule type" value="Genomic_DNA"/>
</dbReference>
<feature type="domain" description="Glycosyltransferase 2-like" evidence="5">
    <location>
        <begin position="8"/>
        <end position="62"/>
    </location>
</feature>
<evidence type="ECO:0000259" key="5">
    <source>
        <dbReference type="Pfam" id="PF00535"/>
    </source>
</evidence>
<organism evidence="6 7">
    <name type="scientific">Geoglobus acetivorans</name>
    <dbReference type="NCBI Taxonomy" id="565033"/>
    <lineage>
        <taxon>Archaea</taxon>
        <taxon>Methanobacteriati</taxon>
        <taxon>Methanobacteriota</taxon>
        <taxon>Archaeoglobi</taxon>
        <taxon>Archaeoglobales</taxon>
        <taxon>Archaeoglobaceae</taxon>
        <taxon>Geoglobus</taxon>
    </lineage>
</organism>
<dbReference type="GeneID" id="90448162"/>
<keyword evidence="3" id="KW-0808">Transferase</keyword>
<keyword evidence="4" id="KW-0472">Membrane</keyword>
<keyword evidence="4" id="KW-1133">Transmembrane helix</keyword>
<dbReference type="Proteomes" id="UP001492541">
    <property type="component" value="Chromosome"/>
</dbReference>
<evidence type="ECO:0000256" key="2">
    <source>
        <dbReference type="ARBA" id="ARBA00022676"/>
    </source>
</evidence>
<feature type="domain" description="Glycosyltransferase 2-like" evidence="5">
    <location>
        <begin position="102"/>
        <end position="179"/>
    </location>
</feature>
<proteinExistence type="inferred from homology"/>
<dbReference type="SUPFAM" id="SSF53448">
    <property type="entry name" value="Nucleotide-diphospho-sugar transferases"/>
    <property type="match status" value="1"/>
</dbReference>
<dbReference type="InterPro" id="IPR029044">
    <property type="entry name" value="Nucleotide-diphossugar_trans"/>
</dbReference>
<dbReference type="Pfam" id="PF00535">
    <property type="entry name" value="Glycos_transf_2"/>
    <property type="match status" value="2"/>
</dbReference>
<dbReference type="PANTHER" id="PTHR43179">
    <property type="entry name" value="RHAMNOSYLTRANSFERASE WBBL"/>
    <property type="match status" value="1"/>
</dbReference>
<protein>
    <submittedName>
        <fullName evidence="6">Glycosyltransferase family 2 protein</fullName>
    </submittedName>
</protein>
<evidence type="ECO:0000256" key="1">
    <source>
        <dbReference type="ARBA" id="ARBA00006739"/>
    </source>
</evidence>
<evidence type="ECO:0000256" key="3">
    <source>
        <dbReference type="ARBA" id="ARBA00022679"/>
    </source>
</evidence>
<keyword evidence="4" id="KW-0812">Transmembrane</keyword>
<evidence type="ECO:0000256" key="4">
    <source>
        <dbReference type="SAM" id="Phobius"/>
    </source>
</evidence>
<name>A0ABZ3H2W8_GEOAI</name>
<dbReference type="CDD" id="cd04186">
    <property type="entry name" value="GT_2_like_c"/>
    <property type="match status" value="1"/>
</dbReference>
<sequence>MKKFPRVSIIILNWNGWKDTIECLESLYQITYPNYDVIVVDNGSEDDSVQKIKEYCESRMEVNSKFFEYNPKNKPIKVFEISEDKARKGKFNRPLYEKFDVDRRLILIENKENYGFAKGNNVGIKFALSVLNPDYVLLLNNDTVVDKNFLNELVKVAESDKSIGIIGPKVYYYDFDGKSNVVHSRGGKVLPKLGLAPPIGNSEVDTNYAVCPPYDVDYVEGSCLLAKSKIIKNIGLLNETLFSYWEEVDFCLKAIESKHRVVCTTSSKIWHKVSSSIGKTHPIKLYYMARNKHIIIKNHYNVLNLSILIIYSSIDALISVIVYWIKYNCKRCVISLLMGHIEGIMNNIHTLKNQRTPILSSILK</sequence>
<dbReference type="InterPro" id="IPR001173">
    <property type="entry name" value="Glyco_trans_2-like"/>
</dbReference>
<feature type="transmembrane region" description="Helical" evidence="4">
    <location>
        <begin position="302"/>
        <end position="325"/>
    </location>
</feature>
<accession>A0ABZ3H2W8</accession>
<dbReference type="Gene3D" id="3.90.550.10">
    <property type="entry name" value="Spore Coat Polysaccharide Biosynthesis Protein SpsA, Chain A"/>
    <property type="match status" value="1"/>
</dbReference>
<evidence type="ECO:0000313" key="7">
    <source>
        <dbReference type="Proteomes" id="UP001492541"/>
    </source>
</evidence>